<dbReference type="RefSeq" id="WP_053824539.1">
    <property type="nucleotide sequence ID" value="NZ_BAAAEB010000039.1"/>
</dbReference>
<dbReference type="Proteomes" id="UP000542973">
    <property type="component" value="Unassembled WGS sequence"/>
</dbReference>
<dbReference type="SMART" id="SM00986">
    <property type="entry name" value="UDG"/>
    <property type="match status" value="1"/>
</dbReference>
<dbReference type="AlphaFoldDB" id="A0A6N1BVD6"/>
<protein>
    <submittedName>
        <fullName evidence="2">Uracil-DNA glycosylase family protein</fullName>
    </submittedName>
</protein>
<name>A0A6N1BVD6_9BURK</name>
<organism evidence="2 4">
    <name type="scientific">Cupriavidus gilardii</name>
    <dbReference type="NCBI Taxonomy" id="82541"/>
    <lineage>
        <taxon>Bacteria</taxon>
        <taxon>Pseudomonadati</taxon>
        <taxon>Pseudomonadota</taxon>
        <taxon>Betaproteobacteria</taxon>
        <taxon>Burkholderiales</taxon>
        <taxon>Burkholderiaceae</taxon>
        <taxon>Cupriavidus</taxon>
    </lineage>
</organism>
<evidence type="ECO:0000313" key="3">
    <source>
        <dbReference type="EMBL" id="USE78425.1"/>
    </source>
</evidence>
<evidence type="ECO:0000313" key="4">
    <source>
        <dbReference type="Proteomes" id="UP000542973"/>
    </source>
</evidence>
<evidence type="ECO:0000313" key="2">
    <source>
        <dbReference type="EMBL" id="NNH09903.1"/>
    </source>
</evidence>
<dbReference type="SMART" id="SM00987">
    <property type="entry name" value="UreE_C"/>
    <property type="match status" value="1"/>
</dbReference>
<dbReference type="EMBL" id="JABEMD010000003">
    <property type="protein sequence ID" value="NNH09903.1"/>
    <property type="molecule type" value="Genomic_DNA"/>
</dbReference>
<dbReference type="CDD" id="cd10033">
    <property type="entry name" value="UDG_like"/>
    <property type="match status" value="1"/>
</dbReference>
<reference evidence="2 4" key="1">
    <citation type="submission" date="2020-05" db="EMBL/GenBank/DDBJ databases">
        <title>MicrobeNet Type strains.</title>
        <authorList>
            <person name="Nicholson A.C."/>
        </authorList>
    </citation>
    <scope>NUCLEOTIDE SEQUENCE [LARGE SCALE GENOMIC DNA]</scope>
    <source>
        <strain evidence="2 4">ATCC 700815</strain>
    </source>
</reference>
<keyword evidence="5" id="KW-1185">Reference proteome</keyword>
<accession>A0A6N1BVD6</accession>
<dbReference type="EMBL" id="CP098735">
    <property type="protein sequence ID" value="USE78425.1"/>
    <property type="molecule type" value="Genomic_DNA"/>
</dbReference>
<dbReference type="Proteomes" id="UP001056648">
    <property type="component" value="Chromosome 1"/>
</dbReference>
<sequence>MKPQRILPLDTLLSEVRACRACEPDLPLGARPVLQASPQSRILIVGQAPGIKVHETGIPWNDASGKRLREWLGVDAETFYDPTRFAIVPMGFCYPGRAASGDKPPRPECAPLWMDRILASLKHIELTLLVGLHAQRYFLGAANKASLTETVRAWAEYGPDVVPLPHPSPRNVAWFQRNGWFGEAVLPALKAQVARVLAGAR</sequence>
<dbReference type="GeneID" id="70688428"/>
<evidence type="ECO:0000313" key="5">
    <source>
        <dbReference type="Proteomes" id="UP001056648"/>
    </source>
</evidence>
<dbReference type="Gene3D" id="3.40.470.10">
    <property type="entry name" value="Uracil-DNA glycosylase-like domain"/>
    <property type="match status" value="1"/>
</dbReference>
<dbReference type="PANTHER" id="PTHR42160:SF1">
    <property type="entry name" value="URACIL-DNA GLYCOSYLASE SUPERFAMILY PROTEIN"/>
    <property type="match status" value="1"/>
</dbReference>
<dbReference type="Pfam" id="PF03167">
    <property type="entry name" value="UDG"/>
    <property type="match status" value="1"/>
</dbReference>
<dbReference type="SUPFAM" id="SSF52141">
    <property type="entry name" value="Uracil-DNA glycosylase-like"/>
    <property type="match status" value="1"/>
</dbReference>
<proteinExistence type="predicted"/>
<dbReference type="InterPro" id="IPR047124">
    <property type="entry name" value="HI_0220.2"/>
</dbReference>
<gene>
    <name evidence="2" type="ORF">HLB16_03290</name>
    <name evidence="3" type="ORF">NDR89_07300</name>
</gene>
<reference evidence="3" key="2">
    <citation type="submission" date="2022-06" db="EMBL/GenBank/DDBJ databases">
        <title>Complete genome sequence and characterization of Cupriavidus gilardii QJ1 isolated from contaminating cells.</title>
        <authorList>
            <person name="Qi J."/>
        </authorList>
    </citation>
    <scope>NUCLEOTIDE SEQUENCE</scope>
    <source>
        <strain evidence="3">QJ1</strain>
    </source>
</reference>
<dbReference type="InterPro" id="IPR005122">
    <property type="entry name" value="Uracil-DNA_glycosylase-like"/>
</dbReference>
<feature type="domain" description="Uracil-DNA glycosylase-like" evidence="1">
    <location>
        <begin position="33"/>
        <end position="190"/>
    </location>
</feature>
<dbReference type="PANTHER" id="PTHR42160">
    <property type="entry name" value="URACIL-DNA GLYCOSYLASE SUPERFAMILY PROTEIN"/>
    <property type="match status" value="1"/>
</dbReference>
<dbReference type="InterPro" id="IPR036895">
    <property type="entry name" value="Uracil-DNA_glycosylase-like_sf"/>
</dbReference>
<evidence type="ECO:0000259" key="1">
    <source>
        <dbReference type="SMART" id="SM00986"/>
    </source>
</evidence>